<dbReference type="GO" id="GO:0030246">
    <property type="term" value="F:carbohydrate binding"/>
    <property type="evidence" value="ECO:0007669"/>
    <property type="project" value="InterPro"/>
</dbReference>
<accession>A0A8S4B4Q0</accession>
<gene>
    <name evidence="2" type="ORF">MMEN_LOCUS12820</name>
</gene>
<evidence type="ECO:0000313" key="2">
    <source>
        <dbReference type="EMBL" id="CAG5929175.1"/>
    </source>
</evidence>
<keyword evidence="3" id="KW-1185">Reference proteome</keyword>
<feature type="compositionally biased region" description="Polar residues" evidence="1">
    <location>
        <begin position="39"/>
        <end position="49"/>
    </location>
</feature>
<dbReference type="AlphaFoldDB" id="A0A8S4B4Q0"/>
<dbReference type="Proteomes" id="UP000677803">
    <property type="component" value="Unassembled WGS sequence"/>
</dbReference>
<reference evidence="2" key="1">
    <citation type="submission" date="2021-05" db="EMBL/GenBank/DDBJ databases">
        <authorList>
            <person name="Tigano A."/>
        </authorList>
    </citation>
    <scope>NUCLEOTIDE SEQUENCE</scope>
</reference>
<dbReference type="EMBL" id="CAJRST010014446">
    <property type="protein sequence ID" value="CAG5929175.1"/>
    <property type="molecule type" value="Genomic_DNA"/>
</dbReference>
<evidence type="ECO:0000313" key="3">
    <source>
        <dbReference type="Proteomes" id="UP000677803"/>
    </source>
</evidence>
<feature type="region of interest" description="Disordered" evidence="1">
    <location>
        <begin position="19"/>
        <end position="103"/>
    </location>
</feature>
<sequence length="103" mass="11385">MVRTAFIQDEFSRLVLLSDRAHGVSSQSDGEIEVRRNKTPNAQNGTNTQPGHKHTPEPKKKKRKGKKRKEQPPPFPPGADGLRSVKASKNSSTFPEFPLGAKP</sequence>
<dbReference type="Gene3D" id="2.70.98.30">
    <property type="entry name" value="Golgi alpha-mannosidase II, domain 4"/>
    <property type="match status" value="1"/>
</dbReference>
<dbReference type="InterPro" id="IPR011013">
    <property type="entry name" value="Gal_mutarotase_sf_dom"/>
</dbReference>
<evidence type="ECO:0000256" key="1">
    <source>
        <dbReference type="SAM" id="MobiDB-lite"/>
    </source>
</evidence>
<dbReference type="OrthoDB" id="2016903at2759"/>
<dbReference type="GO" id="GO:0003824">
    <property type="term" value="F:catalytic activity"/>
    <property type="evidence" value="ECO:0007669"/>
    <property type="project" value="InterPro"/>
</dbReference>
<feature type="compositionally biased region" description="Basic residues" evidence="1">
    <location>
        <begin position="59"/>
        <end position="69"/>
    </location>
</feature>
<dbReference type="GO" id="GO:0005975">
    <property type="term" value="P:carbohydrate metabolic process"/>
    <property type="evidence" value="ECO:0007669"/>
    <property type="project" value="InterPro"/>
</dbReference>
<name>A0A8S4B4Q0_9TELE</name>
<proteinExistence type="predicted"/>
<organism evidence="2 3">
    <name type="scientific">Menidia menidia</name>
    <name type="common">Atlantic silverside</name>
    <dbReference type="NCBI Taxonomy" id="238744"/>
    <lineage>
        <taxon>Eukaryota</taxon>
        <taxon>Metazoa</taxon>
        <taxon>Chordata</taxon>
        <taxon>Craniata</taxon>
        <taxon>Vertebrata</taxon>
        <taxon>Euteleostomi</taxon>
        <taxon>Actinopterygii</taxon>
        <taxon>Neopterygii</taxon>
        <taxon>Teleostei</taxon>
        <taxon>Neoteleostei</taxon>
        <taxon>Acanthomorphata</taxon>
        <taxon>Ovalentaria</taxon>
        <taxon>Atherinomorphae</taxon>
        <taxon>Atheriniformes</taxon>
        <taxon>Atherinopsidae</taxon>
        <taxon>Menidiinae</taxon>
        <taxon>Menidia</taxon>
    </lineage>
</organism>
<dbReference type="SUPFAM" id="SSF74650">
    <property type="entry name" value="Galactose mutarotase-like"/>
    <property type="match status" value="1"/>
</dbReference>
<comment type="caution">
    <text evidence="2">The sequence shown here is derived from an EMBL/GenBank/DDBJ whole genome shotgun (WGS) entry which is preliminary data.</text>
</comment>
<protein>
    <submittedName>
        <fullName evidence="2">(Atlantic silverside) hypothetical protein</fullName>
    </submittedName>
</protein>